<name>A0A9X2JMG5_9LACO</name>
<comment type="cofactor">
    <cofactor evidence="11">
        <name>Mg(2+)</name>
        <dbReference type="ChEBI" id="CHEBI:18420"/>
    </cofactor>
    <cofactor evidence="11">
        <name>Mn(2+)</name>
        <dbReference type="ChEBI" id="CHEBI:29035"/>
    </cofactor>
    <text evidence="11">Magnesium. Can also use manganese.</text>
</comment>
<comment type="caution">
    <text evidence="12">The sequence shown here is derived from an EMBL/GenBank/DDBJ whole genome shotgun (WGS) entry which is preliminary data.</text>
</comment>
<comment type="similarity">
    <text evidence="10">Belongs to the ApbE family.</text>
</comment>
<dbReference type="EMBL" id="JAIULA010000037">
    <property type="protein sequence ID" value="MCP0888057.1"/>
    <property type="molecule type" value="Genomic_DNA"/>
</dbReference>
<keyword evidence="6 10" id="KW-0274">FAD</keyword>
<evidence type="ECO:0000313" key="12">
    <source>
        <dbReference type="EMBL" id="MCP0888057.1"/>
    </source>
</evidence>
<evidence type="ECO:0000256" key="9">
    <source>
        <dbReference type="ARBA" id="ARBA00048540"/>
    </source>
</evidence>
<gene>
    <name evidence="12" type="ORF">LB941_12025</name>
</gene>
<dbReference type="Gene3D" id="3.10.520.10">
    <property type="entry name" value="ApbE-like domains"/>
    <property type="match status" value="1"/>
</dbReference>
<dbReference type="RefSeq" id="WP_253362226.1">
    <property type="nucleotide sequence ID" value="NZ_JAIULA010000037.1"/>
</dbReference>
<evidence type="ECO:0000313" key="13">
    <source>
        <dbReference type="Proteomes" id="UP001139006"/>
    </source>
</evidence>
<protein>
    <recommendedName>
        <fullName evidence="2 10">FAD:protein FMN transferase</fullName>
        <ecNumber evidence="1 10">2.7.1.180</ecNumber>
    </recommendedName>
    <alternativeName>
        <fullName evidence="8 10">Flavin transferase</fullName>
    </alternativeName>
</protein>
<evidence type="ECO:0000256" key="5">
    <source>
        <dbReference type="ARBA" id="ARBA00022723"/>
    </source>
</evidence>
<dbReference type="PANTHER" id="PTHR30040:SF2">
    <property type="entry name" value="FAD:PROTEIN FMN TRANSFERASE"/>
    <property type="match status" value="1"/>
</dbReference>
<keyword evidence="5 10" id="KW-0479">Metal-binding</keyword>
<dbReference type="InterPro" id="IPR003374">
    <property type="entry name" value="ApbE-like_sf"/>
</dbReference>
<evidence type="ECO:0000256" key="10">
    <source>
        <dbReference type="PIRNR" id="PIRNR006268"/>
    </source>
</evidence>
<comment type="catalytic activity">
    <reaction evidence="9 10">
        <text>L-threonyl-[protein] + FAD = FMN-L-threonyl-[protein] + AMP + H(+)</text>
        <dbReference type="Rhea" id="RHEA:36847"/>
        <dbReference type="Rhea" id="RHEA-COMP:11060"/>
        <dbReference type="Rhea" id="RHEA-COMP:11061"/>
        <dbReference type="ChEBI" id="CHEBI:15378"/>
        <dbReference type="ChEBI" id="CHEBI:30013"/>
        <dbReference type="ChEBI" id="CHEBI:57692"/>
        <dbReference type="ChEBI" id="CHEBI:74257"/>
        <dbReference type="ChEBI" id="CHEBI:456215"/>
        <dbReference type="EC" id="2.7.1.180"/>
    </reaction>
</comment>
<feature type="binding site" evidence="11">
    <location>
        <position position="283"/>
    </location>
    <ligand>
        <name>Mg(2+)</name>
        <dbReference type="ChEBI" id="CHEBI:18420"/>
    </ligand>
</feature>
<dbReference type="PIRSF" id="PIRSF006268">
    <property type="entry name" value="ApbE"/>
    <property type="match status" value="1"/>
</dbReference>
<evidence type="ECO:0000256" key="7">
    <source>
        <dbReference type="ARBA" id="ARBA00022842"/>
    </source>
</evidence>
<keyword evidence="13" id="KW-1185">Reference proteome</keyword>
<evidence type="ECO:0000256" key="2">
    <source>
        <dbReference type="ARBA" id="ARBA00016337"/>
    </source>
</evidence>
<evidence type="ECO:0000256" key="1">
    <source>
        <dbReference type="ARBA" id="ARBA00011955"/>
    </source>
</evidence>
<dbReference type="GO" id="GO:0046872">
    <property type="term" value="F:metal ion binding"/>
    <property type="evidence" value="ECO:0007669"/>
    <property type="project" value="UniProtKB-UniRule"/>
</dbReference>
<dbReference type="Proteomes" id="UP001139006">
    <property type="component" value="Unassembled WGS sequence"/>
</dbReference>
<evidence type="ECO:0000256" key="3">
    <source>
        <dbReference type="ARBA" id="ARBA00022630"/>
    </source>
</evidence>
<dbReference type="InterPro" id="IPR024932">
    <property type="entry name" value="ApbE"/>
</dbReference>
<reference evidence="12 13" key="1">
    <citation type="journal article" date="2023" name="Int. J. Syst. Evol. Microbiol.">
        <title>Ligilactobacillus ubinensis sp. nov., a novel species isolated from the wild ferment of a durian fruit (Durio zibethinus).</title>
        <authorList>
            <person name="Heng Y.C."/>
            <person name="Menon N."/>
            <person name="Chen B."/>
            <person name="Loo B.Z.L."/>
            <person name="Wong G.W.J."/>
            <person name="Lim A.C.H."/>
            <person name="Silvaraju S."/>
            <person name="Kittelmann S."/>
        </authorList>
    </citation>
    <scope>NUCLEOTIDE SEQUENCE [LARGE SCALE GENOMIC DNA]</scope>
    <source>
        <strain evidence="12 13">WILCCON 0076</strain>
    </source>
</reference>
<evidence type="ECO:0000256" key="8">
    <source>
        <dbReference type="ARBA" id="ARBA00031306"/>
    </source>
</evidence>
<proteinExistence type="inferred from homology"/>
<accession>A0A9X2JMG5</accession>
<dbReference type="GO" id="GO:0016740">
    <property type="term" value="F:transferase activity"/>
    <property type="evidence" value="ECO:0007669"/>
    <property type="project" value="UniProtKB-UniRule"/>
</dbReference>
<sequence length="334" mass="36851">MTDLWTDSHSQFIDGLARRQLQKTYYGLGTRIVLTAFGTVLESDLDSAYAVIQRYEDLLTVNRDNSELMAINNAAGKHPVQVSTATYALTKLAVKMSQKHFGFNAAIGPLVKLWKIGFDDAHVPTDREIKEQLQLINPEKIILDDENLSVFLTQPGMELDLGGIAKGYIADRIQDLWRSRGIDSGIINLGGNLLLMGLPPQHADKLWRIGVQNPFATRGASIAAIKIGPCSAVTSGIYERHLEADGKSYHHILSPQTGYPYETNLAGVTVFSKYSVVGEIETTRLFFEGENTHNWGTTDPNLFGAIFVTKEKGIKLVGIPTSNVSLLDTSFHFI</sequence>
<dbReference type="PANTHER" id="PTHR30040">
    <property type="entry name" value="THIAMINE BIOSYNTHESIS LIPOPROTEIN APBE"/>
    <property type="match status" value="1"/>
</dbReference>
<keyword evidence="3 10" id="KW-0285">Flavoprotein</keyword>
<dbReference type="Pfam" id="PF02424">
    <property type="entry name" value="ApbE"/>
    <property type="match status" value="1"/>
</dbReference>
<evidence type="ECO:0000256" key="11">
    <source>
        <dbReference type="PIRSR" id="PIRSR006268-2"/>
    </source>
</evidence>
<evidence type="ECO:0000256" key="6">
    <source>
        <dbReference type="ARBA" id="ARBA00022827"/>
    </source>
</evidence>
<evidence type="ECO:0000256" key="4">
    <source>
        <dbReference type="ARBA" id="ARBA00022679"/>
    </source>
</evidence>
<keyword evidence="4 10" id="KW-0808">Transferase</keyword>
<keyword evidence="7 10" id="KW-0460">Magnesium</keyword>
<organism evidence="12 13">
    <name type="scientific">Ligilactobacillus ubinensis</name>
    <dbReference type="NCBI Taxonomy" id="2876789"/>
    <lineage>
        <taxon>Bacteria</taxon>
        <taxon>Bacillati</taxon>
        <taxon>Bacillota</taxon>
        <taxon>Bacilli</taxon>
        <taxon>Lactobacillales</taxon>
        <taxon>Lactobacillaceae</taxon>
        <taxon>Ligilactobacillus</taxon>
    </lineage>
</organism>
<dbReference type="AlphaFoldDB" id="A0A9X2JMG5"/>
<dbReference type="SUPFAM" id="SSF143631">
    <property type="entry name" value="ApbE-like"/>
    <property type="match status" value="1"/>
</dbReference>
<dbReference type="EC" id="2.7.1.180" evidence="1 10"/>
<feature type="binding site" evidence="11">
    <location>
        <position position="163"/>
    </location>
    <ligand>
        <name>Mg(2+)</name>
        <dbReference type="ChEBI" id="CHEBI:18420"/>
    </ligand>
</feature>